<keyword evidence="3" id="KW-0732">Signal</keyword>
<feature type="signal peptide" evidence="3">
    <location>
        <begin position="1"/>
        <end position="19"/>
    </location>
</feature>
<dbReference type="GO" id="GO:0030414">
    <property type="term" value="F:peptidase inhibitor activity"/>
    <property type="evidence" value="ECO:0007669"/>
    <property type="project" value="UniProtKB-KW"/>
</dbReference>
<accession>A0A023FXK8</accession>
<evidence type="ECO:0000256" key="2">
    <source>
        <dbReference type="ARBA" id="ARBA00023157"/>
    </source>
</evidence>
<protein>
    <submittedName>
        <fullName evidence="5">Putative tick til 1</fullName>
    </submittedName>
</protein>
<dbReference type="Gene3D" id="2.10.25.10">
    <property type="entry name" value="Laminin"/>
    <property type="match status" value="1"/>
</dbReference>
<name>A0A023FXK8_AMBPA</name>
<dbReference type="SUPFAM" id="SSF57567">
    <property type="entry name" value="Serine protease inhibitors"/>
    <property type="match status" value="1"/>
</dbReference>
<evidence type="ECO:0000313" key="5">
    <source>
        <dbReference type="EMBL" id="JAC26596.1"/>
    </source>
</evidence>
<dbReference type="Pfam" id="PF01826">
    <property type="entry name" value="TIL"/>
    <property type="match status" value="1"/>
</dbReference>
<evidence type="ECO:0000256" key="3">
    <source>
        <dbReference type="SAM" id="SignalP"/>
    </source>
</evidence>
<evidence type="ECO:0000256" key="1">
    <source>
        <dbReference type="ARBA" id="ARBA00022690"/>
    </source>
</evidence>
<dbReference type="InterPro" id="IPR051368">
    <property type="entry name" value="SerProtInhib-TIL_Domain"/>
</dbReference>
<dbReference type="CDD" id="cd19941">
    <property type="entry name" value="TIL"/>
    <property type="match status" value="1"/>
</dbReference>
<organism evidence="5">
    <name type="scientific">Amblyomma parvum</name>
    <name type="common">South American tick</name>
    <dbReference type="NCBI Taxonomy" id="251391"/>
    <lineage>
        <taxon>Eukaryota</taxon>
        <taxon>Metazoa</taxon>
        <taxon>Ecdysozoa</taxon>
        <taxon>Arthropoda</taxon>
        <taxon>Chelicerata</taxon>
        <taxon>Arachnida</taxon>
        <taxon>Acari</taxon>
        <taxon>Parasitiformes</taxon>
        <taxon>Ixodida</taxon>
        <taxon>Ixodoidea</taxon>
        <taxon>Ixodidae</taxon>
        <taxon>Amblyomminae</taxon>
        <taxon>Amblyomma</taxon>
    </lineage>
</organism>
<reference evidence="5" key="1">
    <citation type="submission" date="2014-03" db="EMBL/GenBank/DDBJ databases">
        <title>The sialotranscriptome of Amblyomma triste, Amblyomma parvum and Amblyomma cajennense ticks, uncovered by 454-based RNA-seq.</title>
        <authorList>
            <person name="Garcia G.R."/>
            <person name="Gardinassi L.G."/>
            <person name="Ribeiro J.M."/>
            <person name="Anatrielo E."/>
            <person name="Ferreira B.R."/>
            <person name="Moreira H.N."/>
            <person name="Mafra C."/>
            <person name="Olegario M.M."/>
            <person name="Szabo P.J."/>
            <person name="Miranda-Santos I.K."/>
            <person name="Maruyama S.R."/>
        </authorList>
    </citation>
    <scope>NUCLEOTIDE SEQUENCE</scope>
    <source>
        <strain evidence="5">Araguapaz</strain>
        <tissue evidence="5">Salivary glands</tissue>
    </source>
</reference>
<feature type="chain" id="PRO_5001520289" evidence="3">
    <location>
        <begin position="20"/>
        <end position="149"/>
    </location>
</feature>
<dbReference type="AlphaFoldDB" id="A0A023FXK8"/>
<dbReference type="InterPro" id="IPR002919">
    <property type="entry name" value="TIL_dom"/>
</dbReference>
<keyword evidence="1" id="KW-0646">Protease inhibitor</keyword>
<sequence length="149" mass="17203">MATLSFLILAAVCIFYAEGSPEARSSPTPVRRPGHGGGGLWQQPWHRGCRKRNEVYKTCVSSSCSEAKCWKPVVGPACTLDCRSGCFCAQGFYRNRRGNCVRWHKCRRQGWQRPPSYPWYPSYPEDAWPQYPWNPQPWLDQQVIPYRGF</sequence>
<dbReference type="PANTHER" id="PTHR23259:SF69">
    <property type="entry name" value="GEO11767P1-RELATED"/>
    <property type="match status" value="1"/>
</dbReference>
<feature type="domain" description="TIL" evidence="4">
    <location>
        <begin position="51"/>
        <end position="106"/>
    </location>
</feature>
<dbReference type="PANTHER" id="PTHR23259">
    <property type="entry name" value="RIDDLE"/>
    <property type="match status" value="1"/>
</dbReference>
<proteinExistence type="evidence at transcript level"/>
<keyword evidence="2" id="KW-1015">Disulfide bond</keyword>
<dbReference type="EMBL" id="GBBL01000724">
    <property type="protein sequence ID" value="JAC26596.1"/>
    <property type="molecule type" value="mRNA"/>
</dbReference>
<evidence type="ECO:0000259" key="4">
    <source>
        <dbReference type="Pfam" id="PF01826"/>
    </source>
</evidence>
<dbReference type="InterPro" id="IPR036084">
    <property type="entry name" value="Ser_inhib-like_sf"/>
</dbReference>